<dbReference type="Proteomes" id="UP000245639">
    <property type="component" value="Unassembled WGS sequence"/>
</dbReference>
<keyword evidence="4" id="KW-1185">Reference proteome</keyword>
<comment type="caution">
    <text evidence="3">The sequence shown here is derived from an EMBL/GenBank/DDBJ whole genome shotgun (WGS) entry which is preliminary data.</text>
</comment>
<protein>
    <recommendedName>
        <fullName evidence="2">DUF7144 domain-containing protein</fullName>
    </recommendedName>
</protein>
<keyword evidence="1" id="KW-1133">Transmembrane helix</keyword>
<dbReference type="OrthoDB" id="4482242at2"/>
<feature type="transmembrane region" description="Helical" evidence="1">
    <location>
        <begin position="36"/>
        <end position="58"/>
    </location>
</feature>
<evidence type="ECO:0000259" key="2">
    <source>
        <dbReference type="Pfam" id="PF23636"/>
    </source>
</evidence>
<dbReference type="InterPro" id="IPR055568">
    <property type="entry name" value="DUF7144"/>
</dbReference>
<dbReference type="RefSeq" id="WP_116710923.1">
    <property type="nucleotide sequence ID" value="NZ_QEKW01000022.1"/>
</dbReference>
<feature type="transmembrane region" description="Helical" evidence="1">
    <location>
        <begin position="70"/>
        <end position="95"/>
    </location>
</feature>
<accession>A0A2U1EDB0</accession>
<feature type="transmembrane region" description="Helical" evidence="1">
    <location>
        <begin position="102"/>
        <end position="122"/>
    </location>
</feature>
<evidence type="ECO:0000313" key="4">
    <source>
        <dbReference type="Proteomes" id="UP000245639"/>
    </source>
</evidence>
<reference evidence="3 4" key="1">
    <citation type="submission" date="2018-04" db="EMBL/GenBank/DDBJ databases">
        <title>Genomic Encyclopedia of Type Strains, Phase IV (KMG-IV): sequencing the most valuable type-strain genomes for metagenomic binning, comparative biology and taxonomic classification.</title>
        <authorList>
            <person name="Goeker M."/>
        </authorList>
    </citation>
    <scope>NUCLEOTIDE SEQUENCE [LARGE SCALE GENOMIC DNA]</scope>
    <source>
        <strain evidence="3 4">DSM 45771</strain>
    </source>
</reference>
<gene>
    <name evidence="3" type="ORF">C8D89_1228</name>
</gene>
<feature type="domain" description="DUF7144" evidence="2">
    <location>
        <begin position="33"/>
        <end position="149"/>
    </location>
</feature>
<organism evidence="3 4">
    <name type="scientific">Actinomycetospora cinnamomea</name>
    <dbReference type="NCBI Taxonomy" id="663609"/>
    <lineage>
        <taxon>Bacteria</taxon>
        <taxon>Bacillati</taxon>
        <taxon>Actinomycetota</taxon>
        <taxon>Actinomycetes</taxon>
        <taxon>Pseudonocardiales</taxon>
        <taxon>Pseudonocardiaceae</taxon>
        <taxon>Actinomycetospora</taxon>
    </lineage>
</organism>
<dbReference type="AlphaFoldDB" id="A0A2U1EDB0"/>
<evidence type="ECO:0000313" key="3">
    <source>
        <dbReference type="EMBL" id="PVY97953.1"/>
    </source>
</evidence>
<keyword evidence="1" id="KW-0812">Transmembrane</keyword>
<evidence type="ECO:0000256" key="1">
    <source>
        <dbReference type="SAM" id="Phobius"/>
    </source>
</evidence>
<proteinExistence type="predicted"/>
<name>A0A2U1EDB0_9PSEU</name>
<keyword evidence="1" id="KW-0472">Membrane</keyword>
<sequence length="153" mass="16161">MSGTQRTPAQWVDAIYTPGPRSYGSDVDDWTRWIRFAGIVMMIAGAIGVIQGLVALLQPSFYVVNGGDRVLAVVSAGVWGWVHLVLGVLVAAAGVGVLAGRLWARVVGIALAATSAVVNLLFLAVYPMWAVVVIALDIAVIFALATDRRGARM</sequence>
<feature type="transmembrane region" description="Helical" evidence="1">
    <location>
        <begin position="128"/>
        <end position="146"/>
    </location>
</feature>
<dbReference type="EMBL" id="QEKW01000022">
    <property type="protein sequence ID" value="PVY97953.1"/>
    <property type="molecule type" value="Genomic_DNA"/>
</dbReference>
<dbReference type="Pfam" id="PF23636">
    <property type="entry name" value="DUF7144"/>
    <property type="match status" value="1"/>
</dbReference>